<keyword evidence="4" id="KW-0067">ATP-binding</keyword>
<evidence type="ECO:0000313" key="9">
    <source>
        <dbReference type="Proteomes" id="UP000186868"/>
    </source>
</evidence>
<dbReference type="CDD" id="cd18795">
    <property type="entry name" value="SF2_C_Ski2"/>
    <property type="match status" value="1"/>
</dbReference>
<dbReference type="Pfam" id="PF08148">
    <property type="entry name" value="DSHCT"/>
    <property type="match status" value="1"/>
</dbReference>
<keyword evidence="2" id="KW-0378">Hydrolase</keyword>
<dbReference type="InterPro" id="IPR001650">
    <property type="entry name" value="Helicase_C-like"/>
</dbReference>
<dbReference type="SMART" id="SM00490">
    <property type="entry name" value="HELICc"/>
    <property type="match status" value="1"/>
</dbReference>
<dbReference type="GO" id="GO:0016787">
    <property type="term" value="F:hydrolase activity"/>
    <property type="evidence" value="ECO:0007669"/>
    <property type="project" value="UniProtKB-KW"/>
</dbReference>
<dbReference type="PANTHER" id="PTHR12131:SF1">
    <property type="entry name" value="ATP-DEPENDENT RNA HELICASE SUPV3L1, MITOCHONDRIAL-RELATED"/>
    <property type="match status" value="1"/>
</dbReference>
<organism evidence="8 9">
    <name type="scientific">Hydrococcus rivularis NIES-593</name>
    <dbReference type="NCBI Taxonomy" id="1921803"/>
    <lineage>
        <taxon>Bacteria</taxon>
        <taxon>Bacillati</taxon>
        <taxon>Cyanobacteriota</taxon>
        <taxon>Cyanophyceae</taxon>
        <taxon>Pleurocapsales</taxon>
        <taxon>Hydrococcaceae</taxon>
        <taxon>Hydrococcus</taxon>
    </lineage>
</organism>
<dbReference type="Pfam" id="PF21408">
    <property type="entry name" value="MTR4-like_stalk"/>
    <property type="match status" value="1"/>
</dbReference>
<evidence type="ECO:0000256" key="5">
    <source>
        <dbReference type="SAM" id="Coils"/>
    </source>
</evidence>
<proteinExistence type="predicted"/>
<dbReference type="RefSeq" id="WP_073599911.1">
    <property type="nucleotide sequence ID" value="NZ_MRCB01000013.1"/>
</dbReference>
<reference evidence="8 9" key="1">
    <citation type="submission" date="2016-11" db="EMBL/GenBank/DDBJ databases">
        <title>Draft Genome Sequences of Nine Cyanobacterial Strains from Diverse Habitats.</title>
        <authorList>
            <person name="Zhu T."/>
            <person name="Hou S."/>
            <person name="Lu X."/>
            <person name="Hess W.R."/>
        </authorList>
    </citation>
    <scope>NUCLEOTIDE SEQUENCE [LARGE SCALE GENOMIC DNA]</scope>
    <source>
        <strain evidence="8 9">NIES-593</strain>
    </source>
</reference>
<dbReference type="GO" id="GO:0070478">
    <property type="term" value="P:nuclear-transcribed mRNA catabolic process, 3'-5' exonucleolytic nonsense-mediated decay"/>
    <property type="evidence" value="ECO:0007669"/>
    <property type="project" value="TreeGrafter"/>
</dbReference>
<name>A0A1U7HGG3_9CYAN</name>
<dbReference type="InterPro" id="IPR011545">
    <property type="entry name" value="DEAD/DEAH_box_helicase_dom"/>
</dbReference>
<keyword evidence="1" id="KW-0547">Nucleotide-binding</keyword>
<dbReference type="Pfam" id="PF00271">
    <property type="entry name" value="Helicase_C"/>
    <property type="match status" value="1"/>
</dbReference>
<dbReference type="OrthoDB" id="3229913at2"/>
<comment type="caution">
    <text evidence="8">The sequence shown here is derived from an EMBL/GenBank/DDBJ whole genome shotgun (WGS) entry which is preliminary data.</text>
</comment>
<dbReference type="Proteomes" id="UP000186868">
    <property type="component" value="Unassembled WGS sequence"/>
</dbReference>
<dbReference type="SMART" id="SM00487">
    <property type="entry name" value="DEXDc"/>
    <property type="match status" value="1"/>
</dbReference>
<keyword evidence="5" id="KW-0175">Coiled coil</keyword>
<dbReference type="GO" id="GO:0005524">
    <property type="term" value="F:ATP binding"/>
    <property type="evidence" value="ECO:0007669"/>
    <property type="project" value="UniProtKB-KW"/>
</dbReference>
<evidence type="ECO:0000259" key="6">
    <source>
        <dbReference type="PROSITE" id="PS51192"/>
    </source>
</evidence>
<evidence type="ECO:0000256" key="3">
    <source>
        <dbReference type="ARBA" id="ARBA00022806"/>
    </source>
</evidence>
<dbReference type="Gene3D" id="3.40.50.300">
    <property type="entry name" value="P-loop containing nucleotide triphosphate hydrolases"/>
    <property type="match status" value="2"/>
</dbReference>
<dbReference type="InterPro" id="IPR014001">
    <property type="entry name" value="Helicase_ATP-bd"/>
</dbReference>
<dbReference type="PROSITE" id="PS51194">
    <property type="entry name" value="HELICASE_CTER"/>
    <property type="match status" value="1"/>
</dbReference>
<dbReference type="EMBL" id="MRCB01000013">
    <property type="protein sequence ID" value="OKH22618.1"/>
    <property type="molecule type" value="Genomic_DNA"/>
</dbReference>
<dbReference type="STRING" id="1921803.NIES593_12565"/>
<feature type="coiled-coil region" evidence="5">
    <location>
        <begin position="552"/>
        <end position="604"/>
    </location>
</feature>
<feature type="domain" description="Helicase ATP-binding" evidence="6">
    <location>
        <begin position="28"/>
        <end position="198"/>
    </location>
</feature>
<dbReference type="PANTHER" id="PTHR12131">
    <property type="entry name" value="ATP-DEPENDENT RNA AND DNA HELICASE"/>
    <property type="match status" value="1"/>
</dbReference>
<dbReference type="InterPro" id="IPR027417">
    <property type="entry name" value="P-loop_NTPase"/>
</dbReference>
<evidence type="ECO:0000259" key="7">
    <source>
        <dbReference type="PROSITE" id="PS51194"/>
    </source>
</evidence>
<dbReference type="PROSITE" id="PS51192">
    <property type="entry name" value="HELICASE_ATP_BIND_1"/>
    <property type="match status" value="1"/>
</dbReference>
<dbReference type="GO" id="GO:0055087">
    <property type="term" value="C:Ski complex"/>
    <property type="evidence" value="ECO:0007669"/>
    <property type="project" value="TreeGrafter"/>
</dbReference>
<dbReference type="InterPro" id="IPR048392">
    <property type="entry name" value="MTR4-like_stalk"/>
</dbReference>
<dbReference type="SUPFAM" id="SSF52540">
    <property type="entry name" value="P-loop containing nucleoside triphosphate hydrolases"/>
    <property type="match status" value="1"/>
</dbReference>
<gene>
    <name evidence="8" type="ORF">NIES593_12565</name>
</gene>
<dbReference type="InterPro" id="IPR050699">
    <property type="entry name" value="RNA-DNA_Helicase"/>
</dbReference>
<keyword evidence="9" id="KW-1185">Reference proteome</keyword>
<keyword evidence="3 8" id="KW-0347">Helicase</keyword>
<dbReference type="AlphaFoldDB" id="A0A1U7HGG3"/>
<accession>A0A1U7HGG3</accession>
<dbReference type="Pfam" id="PF00270">
    <property type="entry name" value="DEAD"/>
    <property type="match status" value="1"/>
</dbReference>
<feature type="domain" description="Helicase C-terminal" evidence="7">
    <location>
        <begin position="327"/>
        <end position="520"/>
    </location>
</feature>
<dbReference type="GO" id="GO:0003676">
    <property type="term" value="F:nucleic acid binding"/>
    <property type="evidence" value="ECO:0007669"/>
    <property type="project" value="InterPro"/>
</dbReference>
<dbReference type="InterPro" id="IPR012961">
    <property type="entry name" value="Ski2/MTR4_C"/>
</dbReference>
<evidence type="ECO:0000313" key="8">
    <source>
        <dbReference type="EMBL" id="OKH22618.1"/>
    </source>
</evidence>
<dbReference type="Gene3D" id="1.10.3380.30">
    <property type="match status" value="1"/>
</dbReference>
<evidence type="ECO:0000256" key="2">
    <source>
        <dbReference type="ARBA" id="ARBA00022801"/>
    </source>
</evidence>
<dbReference type="SMART" id="SM01142">
    <property type="entry name" value="DSHCT"/>
    <property type="match status" value="1"/>
</dbReference>
<protein>
    <submittedName>
        <fullName evidence="8">DEAD/DEAH box helicase</fullName>
    </submittedName>
</protein>
<dbReference type="GO" id="GO:0004386">
    <property type="term" value="F:helicase activity"/>
    <property type="evidence" value="ECO:0007669"/>
    <property type="project" value="UniProtKB-KW"/>
</dbReference>
<sequence length="976" mass="109684">MKERLSNPKLNLKELFPFKLDDFQQKAIAALDAGKSVVVCAPTGSGKTLIGEYAIYRALSRGKRVFYTTPLKALSNQKFRDFQERFGSWGDGEATEKVGLITGDVVYNPNAPIAIMTTEIFRNILYETPIGQVGTSLENVESVVLDECHYISDRGRGTVWEESIIYCPPTIQLVALSATIGNPEELTDWIERVRLAARSKENGKQVIYHCALIDSDYRPVPLRFFFSTKEKLYPLLNSKQTAINPSLKSKSPREEKRRRRREDCPSILSVVEQLVERDLLPAIYAIFSRRGCDQAVRELEDLVLVNESEAKAIIHRLLVFFLSENPDLQERLLAFLAQETPILHKKLLDFLANNPDATSNLLDFLSENPQEQVKLWDFMAEQSHFIRFDQLEPLTRGIAAHHAGILPVWKELVEQLFEQGLVKVVFATATLSAGINMPARTTVISALSRRTDDGHSMLTPSEFLQLAGRAGRRGKDEVGYVVTVQTPFEGAKEAAYLATAKAEPLKSCFTPSYGMVLNLLQKHTLEEAKELLERSFAEYLVQSKLAPEKKAIAELTTELAKIDVELAGLDDRDFASYAKLKERLKEEERLLKILQQQAEANKKHEIASRLAELSPGSLLALKGKHVKVASPLSAVFVAKIPGSGQAPDLVCLGEDNRWYIVTLADITDMLPDSLSQGAQLSVPGLDALLEGTSHHHCGPWHKGDEKTAAIAQQITRLDATAAIAPEVIAQQERIDRSQANLDNHPLQQQKNPTRLLKLHQRRLTIREQLYRSHAKYQKQQAHKSYYWQDFLNLIEILREFRALDGLVPTPLGRAAATIRGENELWLGLALMSGALDRLEPHQLAAAISALITEPLRPDTWTNYPPSQAVLEAFRKTGSQEIGLREIRRQLYQAQARYDIAIPVWLDTQLMGLIEQWVLGVDWNELCDNTSLDEGDIVRLLRRTIDLLWQIPQIPGIPAALKKQAKVAVSMMKRFPV</sequence>
<evidence type="ECO:0000256" key="4">
    <source>
        <dbReference type="ARBA" id="ARBA00022840"/>
    </source>
</evidence>
<evidence type="ECO:0000256" key="1">
    <source>
        <dbReference type="ARBA" id="ARBA00022741"/>
    </source>
</evidence>